<dbReference type="PANTHER" id="PTHR43689">
    <property type="entry name" value="HYDROLASE"/>
    <property type="match status" value="1"/>
</dbReference>
<evidence type="ECO:0000313" key="2">
    <source>
        <dbReference type="EMBL" id="HGQ18548.1"/>
    </source>
</evidence>
<protein>
    <submittedName>
        <fullName evidence="1">Alpha/beta hydrolase</fullName>
    </submittedName>
</protein>
<comment type="caution">
    <text evidence="1">The sequence shown here is derived from an EMBL/GenBank/DDBJ whole genome shotgun (WGS) entry which is preliminary data.</text>
</comment>
<dbReference type="AlphaFoldDB" id="A0A7J3I6Z1"/>
<gene>
    <name evidence="1" type="ORF">ENT87_02940</name>
    <name evidence="2" type="ORF">ENU30_06205</name>
</gene>
<dbReference type="SUPFAM" id="SSF53474">
    <property type="entry name" value="alpha/beta-Hydrolases"/>
    <property type="match status" value="1"/>
</dbReference>
<sequence>MVFGASVFSWREIVGWLSSYGRVVAFDRPGFRLSERAWYNKSKITSYVVEGYRYPLKARDWDKGLYWLMEYRGFPDISNRLGSLRISVLVVHGLNDEIVHLSSSIELVELLDTASYSRLIVINECGHLPHEEKPAEFIQTIQEFIAKNL</sequence>
<evidence type="ECO:0000313" key="1">
    <source>
        <dbReference type="EMBL" id="HGN36490.1"/>
    </source>
</evidence>
<accession>A0A7J3I6Z1</accession>
<dbReference type="PANTHER" id="PTHR43689:SF8">
    <property type="entry name" value="ALPHA_BETA-HYDROLASES SUPERFAMILY PROTEIN"/>
    <property type="match status" value="1"/>
</dbReference>
<dbReference type="EMBL" id="DTAI01000081">
    <property type="protein sequence ID" value="HGN36490.1"/>
    <property type="molecule type" value="Genomic_DNA"/>
</dbReference>
<dbReference type="Gene3D" id="3.40.50.1820">
    <property type="entry name" value="alpha/beta hydrolase"/>
    <property type="match status" value="2"/>
</dbReference>
<keyword evidence="1" id="KW-0378">Hydrolase</keyword>
<dbReference type="InterPro" id="IPR029058">
    <property type="entry name" value="AB_hydrolase_fold"/>
</dbReference>
<name>A0A7J3I6Z1_9CREN</name>
<organism evidence="1">
    <name type="scientific">Ignisphaera aggregans</name>
    <dbReference type="NCBI Taxonomy" id="334771"/>
    <lineage>
        <taxon>Archaea</taxon>
        <taxon>Thermoproteota</taxon>
        <taxon>Thermoprotei</taxon>
        <taxon>Desulfurococcales</taxon>
        <taxon>Desulfurococcaceae</taxon>
        <taxon>Ignisphaera</taxon>
    </lineage>
</organism>
<dbReference type="EMBL" id="DTBZ01000114">
    <property type="protein sequence ID" value="HGQ18548.1"/>
    <property type="molecule type" value="Genomic_DNA"/>
</dbReference>
<reference evidence="1" key="1">
    <citation type="journal article" date="2020" name="mSystems">
        <title>Genome- and Community-Level Interaction Insights into Carbon Utilization and Element Cycling Functions of Hydrothermarchaeota in Hydrothermal Sediment.</title>
        <authorList>
            <person name="Zhou Z."/>
            <person name="Liu Y."/>
            <person name="Xu W."/>
            <person name="Pan J."/>
            <person name="Luo Z.H."/>
            <person name="Li M."/>
        </authorList>
    </citation>
    <scope>NUCLEOTIDE SEQUENCE [LARGE SCALE GENOMIC DNA]</scope>
    <source>
        <strain evidence="1">SpSt-618</strain>
        <strain evidence="2">SpSt-657</strain>
    </source>
</reference>
<dbReference type="GO" id="GO:0016787">
    <property type="term" value="F:hydrolase activity"/>
    <property type="evidence" value="ECO:0007669"/>
    <property type="project" value="UniProtKB-KW"/>
</dbReference>
<proteinExistence type="predicted"/>